<name>A0A9D1QPK6_9LACO</name>
<dbReference type="GO" id="GO:0005737">
    <property type="term" value="C:cytoplasm"/>
    <property type="evidence" value="ECO:0007669"/>
    <property type="project" value="UniProtKB-SubCell"/>
</dbReference>
<dbReference type="GO" id="GO:0043418">
    <property type="term" value="P:homocysteine catabolic process"/>
    <property type="evidence" value="ECO:0007669"/>
    <property type="project" value="TreeGrafter"/>
</dbReference>
<dbReference type="GO" id="GO:0070005">
    <property type="term" value="F:cysteine-type aminopeptidase activity"/>
    <property type="evidence" value="ECO:0007669"/>
    <property type="project" value="InterPro"/>
</dbReference>
<dbReference type="InterPro" id="IPR000169">
    <property type="entry name" value="Pept_cys_AS"/>
</dbReference>
<dbReference type="PANTHER" id="PTHR10363:SF2">
    <property type="entry name" value="BLEOMYCIN HYDROLASE"/>
    <property type="match status" value="1"/>
</dbReference>
<comment type="similarity">
    <text evidence="5">Belongs to the peptidase C1 family.</text>
</comment>
<evidence type="ECO:0000256" key="3">
    <source>
        <dbReference type="ARBA" id="ARBA00022801"/>
    </source>
</evidence>
<dbReference type="Proteomes" id="UP000886878">
    <property type="component" value="Unassembled WGS sequence"/>
</dbReference>
<dbReference type="InterPro" id="IPR025660">
    <property type="entry name" value="Pept_his_AS"/>
</dbReference>
<dbReference type="CDD" id="cd00585">
    <property type="entry name" value="Peptidase_C1B"/>
    <property type="match status" value="1"/>
</dbReference>
<evidence type="ECO:0000313" key="7">
    <source>
        <dbReference type="EMBL" id="HIW70668.1"/>
    </source>
</evidence>
<protein>
    <recommendedName>
        <fullName evidence="5">Aminopeptidase</fullName>
    </recommendedName>
</protein>
<dbReference type="Gene3D" id="3.90.70.10">
    <property type="entry name" value="Cysteine proteinases"/>
    <property type="match status" value="1"/>
</dbReference>
<feature type="active site" evidence="6">
    <location>
        <position position="386"/>
    </location>
</feature>
<dbReference type="GO" id="GO:0006508">
    <property type="term" value="P:proteolysis"/>
    <property type="evidence" value="ECO:0007669"/>
    <property type="project" value="UniProtKB-KW"/>
</dbReference>
<comment type="caution">
    <text evidence="7">The sequence shown here is derived from an EMBL/GenBank/DDBJ whole genome shotgun (WGS) entry which is preliminary data.</text>
</comment>
<accession>A0A9D1QPK6</accession>
<dbReference type="PROSITE" id="PS00139">
    <property type="entry name" value="THIOL_PROTEASE_CYS"/>
    <property type="match status" value="1"/>
</dbReference>
<sequence>MENKQQLSSEMIAKYQHDFAANKGAAVISRTVMKNGIKASSENPAISQRDHRVFNVEVKTGKVTNQRRSGRCWSFATLNTLRHRFALKYNLKDFELSQNYLFFWDRMERANLFLQQVVATADQPLHDRTVDFYVDFALTDGGQWGNAAGIIEKYGVVPEYVMPDTFNTKNTDDVADVFRRLMHKDFLTLRRLINDDHASATAVEEQRQAMMSDVYRICVMAFGKPPVEFDLEYRDDDHQYHRDADLTPLDFYHRYFDIDLHDYAVITNAPDHQLGKLYAMPQQDNVVGGIPLEFVNVSFDKLQEMAIKQLKDNETVWVGNDVLQQMDRKRGLMDAKLFLESDLLGVDLSMSKADRLESRQGEVSHAMTLTGVNLVDGQPNRWKIENSWGDKNGDKGYFVMTQDWFEQYTYEAVINKKYLDDQTKAILETKPVIVDAWDSLR</sequence>
<evidence type="ECO:0000256" key="1">
    <source>
        <dbReference type="ARBA" id="ARBA00004496"/>
    </source>
</evidence>
<reference evidence="7" key="2">
    <citation type="submission" date="2021-04" db="EMBL/GenBank/DDBJ databases">
        <authorList>
            <person name="Gilroy R."/>
        </authorList>
    </citation>
    <scope>NUCLEOTIDE SEQUENCE</scope>
    <source>
        <strain evidence="7">ChiHejej3B27-2180</strain>
    </source>
</reference>
<keyword evidence="5" id="KW-0031">Aminopeptidase</keyword>
<proteinExistence type="inferred from homology"/>
<evidence type="ECO:0000313" key="8">
    <source>
        <dbReference type="Proteomes" id="UP000886878"/>
    </source>
</evidence>
<evidence type="ECO:0000256" key="5">
    <source>
        <dbReference type="PIRNR" id="PIRNR005700"/>
    </source>
</evidence>
<dbReference type="GO" id="GO:0009636">
    <property type="term" value="P:response to toxic substance"/>
    <property type="evidence" value="ECO:0007669"/>
    <property type="project" value="TreeGrafter"/>
</dbReference>
<dbReference type="Pfam" id="PF03051">
    <property type="entry name" value="Peptidase_C1_2"/>
    <property type="match status" value="1"/>
</dbReference>
<feature type="active site" evidence="6">
    <location>
        <position position="365"/>
    </location>
</feature>
<reference evidence="7" key="1">
    <citation type="journal article" date="2021" name="PeerJ">
        <title>Extensive microbial diversity within the chicken gut microbiome revealed by metagenomics and culture.</title>
        <authorList>
            <person name="Gilroy R."/>
            <person name="Ravi A."/>
            <person name="Getino M."/>
            <person name="Pursley I."/>
            <person name="Horton D.L."/>
            <person name="Alikhan N.F."/>
            <person name="Baker D."/>
            <person name="Gharbi K."/>
            <person name="Hall N."/>
            <person name="Watson M."/>
            <person name="Adriaenssens E.M."/>
            <person name="Foster-Nyarko E."/>
            <person name="Jarju S."/>
            <person name="Secka A."/>
            <person name="Antonio M."/>
            <person name="Oren A."/>
            <person name="Chaudhuri R.R."/>
            <person name="La Ragione R."/>
            <person name="Hildebrand F."/>
            <person name="Pallen M.J."/>
        </authorList>
    </citation>
    <scope>NUCLEOTIDE SEQUENCE</scope>
    <source>
        <strain evidence="7">ChiHejej3B27-2180</strain>
    </source>
</reference>
<dbReference type="EMBL" id="DXGK01000101">
    <property type="protein sequence ID" value="HIW70668.1"/>
    <property type="molecule type" value="Genomic_DNA"/>
</dbReference>
<dbReference type="PIRSF" id="PIRSF005700">
    <property type="entry name" value="PepC"/>
    <property type="match status" value="1"/>
</dbReference>
<keyword evidence="3 5" id="KW-0378">Hydrolase</keyword>
<keyword evidence="2 5" id="KW-0645">Protease</keyword>
<organism evidence="7 8">
    <name type="scientific">Candidatus Limosilactobacillus merdipullorum</name>
    <dbReference type="NCBI Taxonomy" id="2838653"/>
    <lineage>
        <taxon>Bacteria</taxon>
        <taxon>Bacillati</taxon>
        <taxon>Bacillota</taxon>
        <taxon>Bacilli</taxon>
        <taxon>Lactobacillales</taxon>
        <taxon>Lactobacillaceae</taxon>
        <taxon>Limosilactobacillus</taxon>
    </lineage>
</organism>
<evidence type="ECO:0000256" key="6">
    <source>
        <dbReference type="PIRSR" id="PIRSR005700-1"/>
    </source>
</evidence>
<dbReference type="InterPro" id="IPR038765">
    <property type="entry name" value="Papain-like_cys_pep_sf"/>
</dbReference>
<feature type="active site" evidence="6">
    <location>
        <position position="72"/>
    </location>
</feature>
<evidence type="ECO:0000256" key="2">
    <source>
        <dbReference type="ARBA" id="ARBA00022670"/>
    </source>
</evidence>
<dbReference type="InterPro" id="IPR004134">
    <property type="entry name" value="Peptidase_C1B"/>
</dbReference>
<comment type="subcellular location">
    <subcellularLocation>
        <location evidence="1">Cytoplasm</location>
    </subcellularLocation>
</comment>
<dbReference type="AlphaFoldDB" id="A0A9D1QPK6"/>
<keyword evidence="4 5" id="KW-0788">Thiol protease</keyword>
<dbReference type="PANTHER" id="PTHR10363">
    <property type="entry name" value="BLEOMYCIN HYDROLASE"/>
    <property type="match status" value="1"/>
</dbReference>
<gene>
    <name evidence="7" type="ORF">H9876_04785</name>
</gene>
<evidence type="ECO:0000256" key="4">
    <source>
        <dbReference type="ARBA" id="ARBA00022807"/>
    </source>
</evidence>
<dbReference type="SUPFAM" id="SSF54001">
    <property type="entry name" value="Cysteine proteinases"/>
    <property type="match status" value="1"/>
</dbReference>
<dbReference type="PROSITE" id="PS00639">
    <property type="entry name" value="THIOL_PROTEASE_HIS"/>
    <property type="match status" value="1"/>
</dbReference>